<sequence>MERETRKRSGLTKRGEFKRRGGNGGGEEKGRKREERGQTKGKKVGSGSSDDVMANKRNGRVRLTRQTAPSPNRLSKSRRCAGWEGEARSRSRHLAPEPLSTQRMNWQSSKSGNAVSTTARRTHRGDTPTDGQVAGLRGDNADFRAWQRISIFYRVRSNLYRVLQQKSITPSVPGSLWMQINDAQTGSISPSGGHTASCGPTSLSEFMGTAAATGRCLIGEPQKENFIVKSIW</sequence>
<reference evidence="3" key="1">
    <citation type="journal article" date="2010" name="Genome Res.">
        <title>Population genomic sequencing of Coccidioides fungi reveals recent hybridization and transposon control.</title>
        <authorList>
            <person name="Neafsey D.E."/>
            <person name="Barker B.M."/>
            <person name="Sharpton T.J."/>
            <person name="Stajich J.E."/>
            <person name="Park D.J."/>
            <person name="Whiston E."/>
            <person name="Hung C.-Y."/>
            <person name="McMahan C."/>
            <person name="White J."/>
            <person name="Sykes S."/>
            <person name="Heiman D."/>
            <person name="Young S."/>
            <person name="Zeng Q."/>
            <person name="Abouelleil A."/>
            <person name="Aftuck L."/>
            <person name="Bessette D."/>
            <person name="Brown A."/>
            <person name="FitzGerald M."/>
            <person name="Lui A."/>
            <person name="Macdonald J.P."/>
            <person name="Priest M."/>
            <person name="Orbach M.J."/>
            <person name="Galgiani J.N."/>
            <person name="Kirkland T.N."/>
            <person name="Cole G.T."/>
            <person name="Birren B.W."/>
            <person name="Henn M.R."/>
            <person name="Taylor J.W."/>
            <person name="Rounsley S.D."/>
        </authorList>
    </citation>
    <scope>NUCLEOTIDE SEQUENCE [LARGE SCALE GENOMIC DNA]</scope>
    <source>
        <strain evidence="3">H538.4</strain>
    </source>
</reference>
<name>A0A0J8ULI7_COCIT</name>
<feature type="compositionally biased region" description="Basic and acidic residues" evidence="1">
    <location>
        <begin position="26"/>
        <end position="38"/>
    </location>
</feature>
<evidence type="ECO:0000256" key="1">
    <source>
        <dbReference type="SAM" id="MobiDB-lite"/>
    </source>
</evidence>
<feature type="compositionally biased region" description="Polar residues" evidence="1">
    <location>
        <begin position="64"/>
        <end position="74"/>
    </location>
</feature>
<evidence type="ECO:0000313" key="2">
    <source>
        <dbReference type="EMBL" id="KMU88418.1"/>
    </source>
</evidence>
<accession>A0A0J8ULI7</accession>
<organism evidence="2 3">
    <name type="scientific">Coccidioides immitis H538.4</name>
    <dbReference type="NCBI Taxonomy" id="396776"/>
    <lineage>
        <taxon>Eukaryota</taxon>
        <taxon>Fungi</taxon>
        <taxon>Dikarya</taxon>
        <taxon>Ascomycota</taxon>
        <taxon>Pezizomycotina</taxon>
        <taxon>Eurotiomycetes</taxon>
        <taxon>Eurotiomycetidae</taxon>
        <taxon>Onygenales</taxon>
        <taxon>Onygenaceae</taxon>
        <taxon>Coccidioides</taxon>
    </lineage>
</organism>
<dbReference type="EMBL" id="DS017004">
    <property type="protein sequence ID" value="KMU88418.1"/>
    <property type="molecule type" value="Genomic_DNA"/>
</dbReference>
<dbReference type="VEuPathDB" id="FungiDB:CIHG_06217"/>
<gene>
    <name evidence="2" type="ORF">CIHG_06217</name>
</gene>
<feature type="region of interest" description="Disordered" evidence="1">
    <location>
        <begin position="1"/>
        <end position="135"/>
    </location>
</feature>
<feature type="compositionally biased region" description="Basic and acidic residues" evidence="1">
    <location>
        <begin position="1"/>
        <end position="19"/>
    </location>
</feature>
<evidence type="ECO:0000313" key="3">
    <source>
        <dbReference type="Proteomes" id="UP000054563"/>
    </source>
</evidence>
<dbReference type="Proteomes" id="UP000054563">
    <property type="component" value="Unassembled WGS sequence"/>
</dbReference>
<proteinExistence type="predicted"/>
<dbReference type="AlphaFoldDB" id="A0A0J8ULI7"/>
<feature type="compositionally biased region" description="Polar residues" evidence="1">
    <location>
        <begin position="99"/>
        <end position="119"/>
    </location>
</feature>
<protein>
    <submittedName>
        <fullName evidence="2">Uncharacterized protein</fullName>
    </submittedName>
</protein>